<gene>
    <name evidence="4" type="ORF">HN018_06850</name>
</gene>
<comment type="subcellular location">
    <subcellularLocation>
        <location evidence="1">Virion</location>
    </subcellularLocation>
</comment>
<dbReference type="NCBIfam" id="TIGR01554">
    <property type="entry name" value="major_cap_HK97"/>
    <property type="match status" value="1"/>
</dbReference>
<dbReference type="EMBL" id="CP053708">
    <property type="protein sequence ID" value="QKE89794.1"/>
    <property type="molecule type" value="Genomic_DNA"/>
</dbReference>
<evidence type="ECO:0000256" key="1">
    <source>
        <dbReference type="ARBA" id="ARBA00004328"/>
    </source>
</evidence>
<reference evidence="4 5" key="1">
    <citation type="journal article" date="2014" name="World J. Microbiol. Biotechnol.">
        <title>Biodiversity and physiological characteristics of Antarctic and Arctic lichens-associated bacteria.</title>
        <authorList>
            <person name="Lee Y.M."/>
            <person name="Kim E.H."/>
            <person name="Lee H.K."/>
            <person name="Hong S.G."/>
        </authorList>
    </citation>
    <scope>NUCLEOTIDE SEQUENCE [LARGE SCALE GENOMIC DNA]</scope>
    <source>
        <strain evidence="4 5">PAMC 26569</strain>
    </source>
</reference>
<name>A0A6M8HN30_9PROT</name>
<dbReference type="AlphaFoldDB" id="A0A6M8HN30"/>
<protein>
    <submittedName>
        <fullName evidence="4">Phage major capsid protein</fullName>
    </submittedName>
</protein>
<accession>A0A6M8HN30</accession>
<dbReference type="SUPFAM" id="SSF56563">
    <property type="entry name" value="Major capsid protein gp5"/>
    <property type="match status" value="1"/>
</dbReference>
<dbReference type="Gene3D" id="3.30.2400.10">
    <property type="entry name" value="Major capsid protein gp5"/>
    <property type="match status" value="1"/>
</dbReference>
<evidence type="ECO:0000313" key="5">
    <source>
        <dbReference type="Proteomes" id="UP000500767"/>
    </source>
</evidence>
<keyword evidence="5" id="KW-1185">Reference proteome</keyword>
<sequence length="517" mass="54612">MKLSDLLRKRSNLITEAKALRIKEEGLPDGEAPAQDDLDRGTAIMAEISVLSGSIDRLQSLMALEADAADPITDPVDGDPLNDEERGMRDMQLRRFTHHGSGEPAALKERGFKAARFMIGLWHAKSGSMSGAAAFIQRRFGDAEVAKALNTAGTATGGALIPQNFIPDLIELLRAATVVRDSDPMIIPMPMGNATIPRLAAGATAGYQGELDDIGVSQETFDDLQLNAKKLTAMVPVSNDLIRRAPIGVEAIVRDDLIQTLARREDLAFLVGDGSGNSPIGLLNLCAAANKLTVLPFTDTTNNALVVGVVSQVLQGMLLLLEQGFSRMIRPRWIMPPVVKSFLLTLRDGVGNYVFKDEIATGTLLGIPYKTTAQLPTNLNTAANGAAVNNGAYLMLADFADVVIGETYNILVDASDVASYKDGGGNTVSGFQRDQTVFRVISEHDFNIRHQASLAIAVLPGWNPAGYTPYGGAAYYVQAPSGDGSAAASTWGTPPTGSNLPGNSAAAVAGGTLPGRA</sequence>
<evidence type="ECO:0000259" key="3">
    <source>
        <dbReference type="Pfam" id="PF05065"/>
    </source>
</evidence>
<dbReference type="RefSeq" id="WP_171834781.1">
    <property type="nucleotide sequence ID" value="NZ_CP053708.1"/>
</dbReference>
<dbReference type="Pfam" id="PF05065">
    <property type="entry name" value="Phage_capsid"/>
    <property type="match status" value="1"/>
</dbReference>
<feature type="domain" description="Phage capsid-like C-terminal" evidence="3">
    <location>
        <begin position="157"/>
        <end position="456"/>
    </location>
</feature>
<proteinExistence type="predicted"/>
<dbReference type="KEGG" id="lck:HN018_06850"/>
<dbReference type="InterPro" id="IPR024455">
    <property type="entry name" value="Phage_capsid"/>
</dbReference>
<feature type="compositionally biased region" description="Polar residues" evidence="2">
    <location>
        <begin position="487"/>
        <end position="502"/>
    </location>
</feature>
<organism evidence="4 5">
    <name type="scientific">Lichenicola cladoniae</name>
    <dbReference type="NCBI Taxonomy" id="1484109"/>
    <lineage>
        <taxon>Bacteria</taxon>
        <taxon>Pseudomonadati</taxon>
        <taxon>Pseudomonadota</taxon>
        <taxon>Alphaproteobacteria</taxon>
        <taxon>Acetobacterales</taxon>
        <taxon>Acetobacteraceae</taxon>
        <taxon>Lichenicola</taxon>
    </lineage>
</organism>
<evidence type="ECO:0000313" key="4">
    <source>
        <dbReference type="EMBL" id="QKE89794.1"/>
    </source>
</evidence>
<evidence type="ECO:0000256" key="2">
    <source>
        <dbReference type="SAM" id="MobiDB-lite"/>
    </source>
</evidence>
<dbReference type="Proteomes" id="UP000500767">
    <property type="component" value="Chromosome"/>
</dbReference>
<feature type="region of interest" description="Disordered" evidence="2">
    <location>
        <begin position="486"/>
        <end position="517"/>
    </location>
</feature>
<dbReference type="InterPro" id="IPR054612">
    <property type="entry name" value="Phage_capsid-like_C"/>
</dbReference>